<accession>A0AAV4ULE1</accession>
<dbReference type="Proteomes" id="UP001054945">
    <property type="component" value="Unassembled WGS sequence"/>
</dbReference>
<proteinExistence type="predicted"/>
<sequence>MERNVEVFYEILERYKVDLLVGVVAALCCIGWLKREKNLPPGPIGLPVVGYLPFLGNEAYL</sequence>
<evidence type="ECO:0000313" key="1">
    <source>
        <dbReference type="EMBL" id="GIY58598.1"/>
    </source>
</evidence>
<reference evidence="1 2" key="1">
    <citation type="submission" date="2021-06" db="EMBL/GenBank/DDBJ databases">
        <title>Caerostris extrusa draft genome.</title>
        <authorList>
            <person name="Kono N."/>
            <person name="Arakawa K."/>
        </authorList>
    </citation>
    <scope>NUCLEOTIDE SEQUENCE [LARGE SCALE GENOMIC DNA]</scope>
</reference>
<gene>
    <name evidence="1" type="ORF">CEXT_734601</name>
</gene>
<organism evidence="1 2">
    <name type="scientific">Caerostris extrusa</name>
    <name type="common">Bark spider</name>
    <name type="synonym">Caerostris bankana</name>
    <dbReference type="NCBI Taxonomy" id="172846"/>
    <lineage>
        <taxon>Eukaryota</taxon>
        <taxon>Metazoa</taxon>
        <taxon>Ecdysozoa</taxon>
        <taxon>Arthropoda</taxon>
        <taxon>Chelicerata</taxon>
        <taxon>Arachnida</taxon>
        <taxon>Araneae</taxon>
        <taxon>Araneomorphae</taxon>
        <taxon>Entelegynae</taxon>
        <taxon>Araneoidea</taxon>
        <taxon>Araneidae</taxon>
        <taxon>Caerostris</taxon>
    </lineage>
</organism>
<feature type="non-terminal residue" evidence="1">
    <location>
        <position position="61"/>
    </location>
</feature>
<dbReference type="AlphaFoldDB" id="A0AAV4ULE1"/>
<evidence type="ECO:0000313" key="2">
    <source>
        <dbReference type="Proteomes" id="UP001054945"/>
    </source>
</evidence>
<name>A0AAV4ULE1_CAEEX</name>
<dbReference type="EMBL" id="BPLR01013081">
    <property type="protein sequence ID" value="GIY58598.1"/>
    <property type="molecule type" value="Genomic_DNA"/>
</dbReference>
<protein>
    <submittedName>
        <fullName evidence="1">Uncharacterized protein</fullName>
    </submittedName>
</protein>
<comment type="caution">
    <text evidence="1">The sequence shown here is derived from an EMBL/GenBank/DDBJ whole genome shotgun (WGS) entry which is preliminary data.</text>
</comment>
<keyword evidence="2" id="KW-1185">Reference proteome</keyword>